<sequence length="376" mass="43042">MSSSWFHLEFFFFFVCLYPKPVVLSIYSDVIRLSPIDRQLLTWTLADNRPGKLYSTVSGRSHMKMSCWIIRSKALVFSLVLLLGVAGFLHNNSVFIHHHHHFSNSIDNQQLPVIYVITPTYRRLVQLAELTQLAQTLSLVPSVHWIVVEDSQELSPDVIRLLQRFIGLSIGHITHLHGRMPEQFRANDSTTPYTSRPRGASNRNRALHWIRENVETGVVYFADDDNTYDVRIFQEMRDTKTISMWPVGLIGIHGVSSPVVDPSTGYVKAFFDGWIGDRIYPVDMASFAINVQLLHQNPDAVMSYRAGYQEDSFLKSLNFTLKDIEPKANNCTEILVWHTQNGNYKSVPSFALKSRFENTNVETLRSQTLNLSRPVV</sequence>
<dbReference type="EC" id="2.4.1.135" evidence="5 19"/>
<comment type="subcellular location">
    <subcellularLocation>
        <location evidence="2 19">Golgi apparatus membrane</location>
        <topology evidence="2 19">Single-pass type II membrane protein</topology>
    </subcellularLocation>
</comment>
<evidence type="ECO:0000256" key="14">
    <source>
        <dbReference type="ARBA" id="ARBA00023211"/>
    </source>
</evidence>
<dbReference type="OrthoDB" id="675023at2759"/>
<dbReference type="GO" id="GO:0000139">
    <property type="term" value="C:Golgi membrane"/>
    <property type="evidence" value="ECO:0007669"/>
    <property type="project" value="UniProtKB-SubCell"/>
</dbReference>
<evidence type="ECO:0000256" key="1">
    <source>
        <dbReference type="ARBA" id="ARBA00001936"/>
    </source>
</evidence>
<feature type="transmembrane region" description="Helical" evidence="19">
    <location>
        <begin position="6"/>
        <end position="27"/>
    </location>
</feature>
<evidence type="ECO:0000256" key="17">
    <source>
        <dbReference type="PIRSR" id="PIRSR605027-3"/>
    </source>
</evidence>
<reference evidence="20" key="1">
    <citation type="submission" date="2021-11" db="EMBL/GenBank/DDBJ databases">
        <authorList>
            <person name="Schell T."/>
        </authorList>
    </citation>
    <scope>NUCLEOTIDE SEQUENCE</scope>
    <source>
        <strain evidence="20">M5</strain>
    </source>
</reference>
<keyword evidence="14 17" id="KW-0464">Manganese</keyword>
<protein>
    <recommendedName>
        <fullName evidence="5 19">Galactosylgalactosylxylosylprotein 3-beta-glucuronosyltransferase</fullName>
        <ecNumber evidence="5 19">2.4.1.135</ecNumber>
    </recommendedName>
</protein>
<evidence type="ECO:0000256" key="10">
    <source>
        <dbReference type="ARBA" id="ARBA00022989"/>
    </source>
</evidence>
<evidence type="ECO:0000256" key="6">
    <source>
        <dbReference type="ARBA" id="ARBA00022679"/>
    </source>
</evidence>
<dbReference type="SUPFAM" id="SSF53448">
    <property type="entry name" value="Nucleotide-diphospho-sugar transferases"/>
    <property type="match status" value="1"/>
</dbReference>
<comment type="pathway">
    <text evidence="3 19">Protein modification; protein glycosylation.</text>
</comment>
<gene>
    <name evidence="20" type="ORF">DGAL_LOCUS1481</name>
</gene>
<dbReference type="GO" id="GO:0005975">
    <property type="term" value="P:carbohydrate metabolic process"/>
    <property type="evidence" value="ECO:0007669"/>
    <property type="project" value="TreeGrafter"/>
</dbReference>
<comment type="similarity">
    <text evidence="4 19">Belongs to the glycosyltransferase 43 family.</text>
</comment>
<keyword evidence="9 19" id="KW-0735">Signal-anchor</keyword>
<name>A0A8J2VZ63_9CRUS</name>
<evidence type="ECO:0000256" key="3">
    <source>
        <dbReference type="ARBA" id="ARBA00004922"/>
    </source>
</evidence>
<proteinExistence type="inferred from homology"/>
<keyword evidence="11 19" id="KW-0333">Golgi apparatus</keyword>
<evidence type="ECO:0000313" key="20">
    <source>
        <dbReference type="EMBL" id="CAH0099347.1"/>
    </source>
</evidence>
<keyword evidence="10 19" id="KW-1133">Transmembrane helix</keyword>
<dbReference type="GO" id="GO:0050650">
    <property type="term" value="P:chondroitin sulfate proteoglycan biosynthetic process"/>
    <property type="evidence" value="ECO:0007669"/>
    <property type="project" value="TreeGrafter"/>
</dbReference>
<evidence type="ECO:0000313" key="21">
    <source>
        <dbReference type="Proteomes" id="UP000789390"/>
    </source>
</evidence>
<feature type="transmembrane region" description="Helical" evidence="19">
    <location>
        <begin position="68"/>
        <end position="89"/>
    </location>
</feature>
<evidence type="ECO:0000256" key="13">
    <source>
        <dbReference type="ARBA" id="ARBA00023180"/>
    </source>
</evidence>
<dbReference type="EMBL" id="CAKKLH010000017">
    <property type="protein sequence ID" value="CAH0099347.1"/>
    <property type="molecule type" value="Genomic_DNA"/>
</dbReference>
<comment type="catalytic activity">
    <reaction evidence="15 19">
        <text>3-O-(beta-D-galactosyl-(1-&gt;3)-beta-D-galactosyl-(1-&gt;4)-beta-D-xylosyl)-L-seryl-[protein] + UDP-alpha-D-glucuronate = 3-O-(beta-D-GlcA-(1-&gt;3)-beta-D-Gal-(1-&gt;3)-beta-D-Gal-(1-&gt;4)-beta-D-Xyl)-L-seryl-[protein] + UDP + H(+)</text>
        <dbReference type="Rhea" id="RHEA:24168"/>
        <dbReference type="Rhea" id="RHEA-COMP:12571"/>
        <dbReference type="Rhea" id="RHEA-COMP:12573"/>
        <dbReference type="ChEBI" id="CHEBI:15378"/>
        <dbReference type="ChEBI" id="CHEBI:58052"/>
        <dbReference type="ChEBI" id="CHEBI:58223"/>
        <dbReference type="ChEBI" id="CHEBI:132090"/>
        <dbReference type="ChEBI" id="CHEBI:132093"/>
        <dbReference type="EC" id="2.4.1.135"/>
    </reaction>
</comment>
<dbReference type="FunFam" id="3.90.550.10:FF:000044">
    <property type="entry name" value="Galactosylgalactosylxylosylprotein 3-beta-glucuronosyltransferase"/>
    <property type="match status" value="1"/>
</dbReference>
<evidence type="ECO:0000256" key="19">
    <source>
        <dbReference type="RuleBase" id="RU363127"/>
    </source>
</evidence>
<dbReference type="AlphaFoldDB" id="A0A8J2VZ63"/>
<dbReference type="GO" id="GO:0015018">
    <property type="term" value="F:galactosylgalactosylxylosylprotein 3-beta-glucuronosyltransferase activity"/>
    <property type="evidence" value="ECO:0007669"/>
    <property type="project" value="UniProtKB-UniRule"/>
</dbReference>
<keyword evidence="12 19" id="KW-0472">Membrane</keyword>
<dbReference type="Proteomes" id="UP000789390">
    <property type="component" value="Unassembled WGS sequence"/>
</dbReference>
<feature type="binding site" evidence="17">
    <location>
        <position position="225"/>
    </location>
    <ligand>
        <name>Mn(2+)</name>
        <dbReference type="ChEBI" id="CHEBI:29035"/>
    </ligand>
</feature>
<dbReference type="CDD" id="cd00218">
    <property type="entry name" value="GlcAT-I"/>
    <property type="match status" value="1"/>
</dbReference>
<dbReference type="Pfam" id="PF03360">
    <property type="entry name" value="Glyco_transf_43"/>
    <property type="match status" value="1"/>
</dbReference>
<evidence type="ECO:0000256" key="18">
    <source>
        <dbReference type="PIRSR" id="PIRSR605027-6"/>
    </source>
</evidence>
<evidence type="ECO:0000256" key="16">
    <source>
        <dbReference type="PIRSR" id="PIRSR605027-1"/>
    </source>
</evidence>
<feature type="glycosylation site" description="N-linked (GlcNAc...) asparagine" evidence="18">
    <location>
        <position position="330"/>
    </location>
</feature>
<dbReference type="PANTHER" id="PTHR10896">
    <property type="entry name" value="GALACTOSYLGALACTOSYLXYLOSYLPROTEIN 3-BETA-GLUCURONOSYLTRANSFERASE BETA-1,3-GLUCURONYLTRANSFERASE"/>
    <property type="match status" value="1"/>
</dbReference>
<evidence type="ECO:0000256" key="5">
    <source>
        <dbReference type="ARBA" id="ARBA00012641"/>
    </source>
</evidence>
<keyword evidence="8 17" id="KW-0479">Metal-binding</keyword>
<evidence type="ECO:0000256" key="11">
    <source>
        <dbReference type="ARBA" id="ARBA00023034"/>
    </source>
</evidence>
<dbReference type="GO" id="GO:0046872">
    <property type="term" value="F:metal ion binding"/>
    <property type="evidence" value="ECO:0007669"/>
    <property type="project" value="UniProtKB-KW"/>
</dbReference>
<dbReference type="PANTHER" id="PTHR10896:SF50">
    <property type="entry name" value="GALACTOSYLGALACTOSYLXYLOSYLPROTEIN 3-BETA-GLUCURONOSYLTRANSFERASE P"/>
    <property type="match status" value="1"/>
</dbReference>
<keyword evidence="6 19" id="KW-0808">Transferase</keyword>
<comment type="cofactor">
    <cofactor evidence="1 17 19">
        <name>Mn(2+)</name>
        <dbReference type="ChEBI" id="CHEBI:29035"/>
    </cofactor>
</comment>
<evidence type="ECO:0000256" key="7">
    <source>
        <dbReference type="ARBA" id="ARBA00022692"/>
    </source>
</evidence>
<dbReference type="UniPathway" id="UPA00378"/>
<evidence type="ECO:0000256" key="8">
    <source>
        <dbReference type="ARBA" id="ARBA00022723"/>
    </source>
</evidence>
<evidence type="ECO:0000256" key="9">
    <source>
        <dbReference type="ARBA" id="ARBA00022968"/>
    </source>
</evidence>
<keyword evidence="7 19" id="KW-0812">Transmembrane</keyword>
<keyword evidence="13 18" id="KW-0325">Glycoprotein</keyword>
<comment type="caution">
    <text evidence="19">Lacks conserved residue(s) required for the propagation of feature annotation.</text>
</comment>
<dbReference type="InterPro" id="IPR029044">
    <property type="entry name" value="Nucleotide-diphossugar_trans"/>
</dbReference>
<accession>A0A8J2VZ63</accession>
<evidence type="ECO:0000256" key="15">
    <source>
        <dbReference type="ARBA" id="ARBA00047979"/>
    </source>
</evidence>
<feature type="active site" description="Proton donor/acceptor" evidence="16">
    <location>
        <position position="310"/>
    </location>
</feature>
<evidence type="ECO:0000256" key="2">
    <source>
        <dbReference type="ARBA" id="ARBA00004323"/>
    </source>
</evidence>
<dbReference type="Gene3D" id="3.90.550.10">
    <property type="entry name" value="Spore Coat Polysaccharide Biosynthesis Protein SpsA, Chain A"/>
    <property type="match status" value="1"/>
</dbReference>
<evidence type="ECO:0000256" key="4">
    <source>
        <dbReference type="ARBA" id="ARBA00007706"/>
    </source>
</evidence>
<dbReference type="InterPro" id="IPR005027">
    <property type="entry name" value="Glyco_trans_43"/>
</dbReference>
<evidence type="ECO:0000256" key="12">
    <source>
        <dbReference type="ARBA" id="ARBA00023136"/>
    </source>
</evidence>
<comment type="caution">
    <text evidence="20">The sequence shown here is derived from an EMBL/GenBank/DDBJ whole genome shotgun (WGS) entry which is preliminary data.</text>
</comment>
<keyword evidence="21" id="KW-1185">Reference proteome</keyword>
<organism evidence="20 21">
    <name type="scientific">Daphnia galeata</name>
    <dbReference type="NCBI Taxonomy" id="27404"/>
    <lineage>
        <taxon>Eukaryota</taxon>
        <taxon>Metazoa</taxon>
        <taxon>Ecdysozoa</taxon>
        <taxon>Arthropoda</taxon>
        <taxon>Crustacea</taxon>
        <taxon>Branchiopoda</taxon>
        <taxon>Diplostraca</taxon>
        <taxon>Cladocera</taxon>
        <taxon>Anomopoda</taxon>
        <taxon>Daphniidae</taxon>
        <taxon>Daphnia</taxon>
    </lineage>
</organism>